<keyword evidence="8" id="KW-0804">Transcription</keyword>
<evidence type="ECO:0000256" key="2">
    <source>
        <dbReference type="ARBA" id="ARBA00022723"/>
    </source>
</evidence>
<feature type="binding site" evidence="11">
    <location>
        <position position="9"/>
    </location>
    <ligand>
        <name>Zn(2+)</name>
        <dbReference type="ChEBI" id="CHEBI:29105"/>
    </ligand>
</feature>
<feature type="domain" description="ZAD" evidence="14">
    <location>
        <begin position="7"/>
        <end position="82"/>
    </location>
</feature>
<keyword evidence="16" id="KW-1185">Reference proteome</keyword>
<dbReference type="EnsemblMetazoa" id="LLOJ007466-RA">
    <property type="protein sequence ID" value="LLOJ007466-PA"/>
    <property type="gene ID" value="LLOJ007466"/>
</dbReference>
<dbReference type="InterPro" id="IPR012934">
    <property type="entry name" value="Znf_AD"/>
</dbReference>
<keyword evidence="5 11" id="KW-0862">Zinc</keyword>
<feature type="domain" description="C2H2-type" evidence="13">
    <location>
        <begin position="400"/>
        <end position="427"/>
    </location>
</feature>
<evidence type="ECO:0000256" key="12">
    <source>
        <dbReference type="SAM" id="MobiDB-lite"/>
    </source>
</evidence>
<dbReference type="PROSITE" id="PS51915">
    <property type="entry name" value="ZAD"/>
    <property type="match status" value="1"/>
</dbReference>
<keyword evidence="3" id="KW-0677">Repeat</keyword>
<dbReference type="GO" id="GO:0005634">
    <property type="term" value="C:nucleus"/>
    <property type="evidence" value="ECO:0007669"/>
    <property type="project" value="UniProtKB-SubCell"/>
</dbReference>
<evidence type="ECO:0000259" key="13">
    <source>
        <dbReference type="PROSITE" id="PS50157"/>
    </source>
</evidence>
<dbReference type="Gene3D" id="3.40.1800.20">
    <property type="match status" value="1"/>
</dbReference>
<dbReference type="SUPFAM" id="SSF57667">
    <property type="entry name" value="beta-beta-alpha zinc fingers"/>
    <property type="match status" value="4"/>
</dbReference>
<feature type="domain" description="C2H2-type" evidence="13">
    <location>
        <begin position="285"/>
        <end position="312"/>
    </location>
</feature>
<feature type="domain" description="C2H2-type" evidence="13">
    <location>
        <begin position="345"/>
        <end position="372"/>
    </location>
</feature>
<feature type="binding site" evidence="11">
    <location>
        <position position="58"/>
    </location>
    <ligand>
        <name>Zn(2+)</name>
        <dbReference type="ChEBI" id="CHEBI:29105"/>
    </ligand>
</feature>
<evidence type="ECO:0000313" key="16">
    <source>
        <dbReference type="Proteomes" id="UP000092461"/>
    </source>
</evidence>
<feature type="binding site" evidence="11">
    <location>
        <position position="12"/>
    </location>
    <ligand>
        <name>Zn(2+)</name>
        <dbReference type="ChEBI" id="CHEBI:29105"/>
    </ligand>
</feature>
<dbReference type="VEuPathDB" id="VectorBase:LLOJ007466"/>
<dbReference type="SUPFAM" id="SSF57716">
    <property type="entry name" value="Glucocorticoid receptor-like (DNA-binding domain)"/>
    <property type="match status" value="1"/>
</dbReference>
<feature type="domain" description="C2H2-type" evidence="13">
    <location>
        <begin position="373"/>
        <end position="400"/>
    </location>
</feature>
<evidence type="ECO:0000256" key="7">
    <source>
        <dbReference type="ARBA" id="ARBA00023125"/>
    </source>
</evidence>
<evidence type="ECO:0000256" key="6">
    <source>
        <dbReference type="ARBA" id="ARBA00023015"/>
    </source>
</evidence>
<feature type="compositionally biased region" description="Basic and acidic residues" evidence="12">
    <location>
        <begin position="159"/>
        <end position="168"/>
    </location>
</feature>
<evidence type="ECO:0000256" key="5">
    <source>
        <dbReference type="ARBA" id="ARBA00022833"/>
    </source>
</evidence>
<dbReference type="Gene3D" id="3.30.160.60">
    <property type="entry name" value="Classic Zinc Finger"/>
    <property type="match status" value="6"/>
</dbReference>
<dbReference type="GO" id="GO:0008270">
    <property type="term" value="F:zinc ion binding"/>
    <property type="evidence" value="ECO:0007669"/>
    <property type="project" value="UniProtKB-UniRule"/>
</dbReference>
<evidence type="ECO:0000259" key="14">
    <source>
        <dbReference type="PROSITE" id="PS51915"/>
    </source>
</evidence>
<comment type="subcellular location">
    <subcellularLocation>
        <location evidence="1">Nucleus</location>
    </subcellularLocation>
</comment>
<dbReference type="Pfam" id="PF07776">
    <property type="entry name" value="zf-AD"/>
    <property type="match status" value="1"/>
</dbReference>
<dbReference type="SMART" id="SM00868">
    <property type="entry name" value="zf-AD"/>
    <property type="match status" value="1"/>
</dbReference>
<evidence type="ECO:0000256" key="9">
    <source>
        <dbReference type="ARBA" id="ARBA00023242"/>
    </source>
</evidence>
<keyword evidence="9" id="KW-0539">Nucleus</keyword>
<evidence type="ECO:0000256" key="8">
    <source>
        <dbReference type="ARBA" id="ARBA00023163"/>
    </source>
</evidence>
<dbReference type="PROSITE" id="PS00028">
    <property type="entry name" value="ZINC_FINGER_C2H2_1"/>
    <property type="match status" value="4"/>
</dbReference>
<dbReference type="InterPro" id="IPR036236">
    <property type="entry name" value="Znf_C2H2_sf"/>
</dbReference>
<dbReference type="EMBL" id="AJWK01024782">
    <property type="status" value="NOT_ANNOTATED_CDS"/>
    <property type="molecule type" value="Genomic_DNA"/>
</dbReference>
<keyword evidence="2 11" id="KW-0479">Metal-binding</keyword>
<dbReference type="InterPro" id="IPR013087">
    <property type="entry name" value="Znf_C2H2_type"/>
</dbReference>
<accession>A0A1B0CRG8</accession>
<evidence type="ECO:0000256" key="3">
    <source>
        <dbReference type="ARBA" id="ARBA00022737"/>
    </source>
</evidence>
<dbReference type="Pfam" id="PF00096">
    <property type="entry name" value="zf-C2H2"/>
    <property type="match status" value="4"/>
</dbReference>
<feature type="binding site" evidence="11">
    <location>
        <position position="55"/>
    </location>
    <ligand>
        <name>Zn(2+)</name>
        <dbReference type="ChEBI" id="CHEBI:29105"/>
    </ligand>
</feature>
<feature type="domain" description="C2H2-type" evidence="13">
    <location>
        <begin position="316"/>
        <end position="344"/>
    </location>
</feature>
<name>A0A1B0CRG8_LUTLO</name>
<protein>
    <submittedName>
        <fullName evidence="15">Uncharacterized protein</fullName>
    </submittedName>
</protein>
<dbReference type="PROSITE" id="PS50157">
    <property type="entry name" value="ZINC_FINGER_C2H2_2"/>
    <property type="match status" value="6"/>
</dbReference>
<dbReference type="Proteomes" id="UP000092461">
    <property type="component" value="Unassembled WGS sequence"/>
</dbReference>
<dbReference type="VEuPathDB" id="VectorBase:LLONM1_001379"/>
<feature type="compositionally biased region" description="Acidic residues" evidence="12">
    <location>
        <begin position="229"/>
        <end position="241"/>
    </location>
</feature>
<evidence type="ECO:0000256" key="1">
    <source>
        <dbReference type="ARBA" id="ARBA00004123"/>
    </source>
</evidence>
<dbReference type="GO" id="GO:0006357">
    <property type="term" value="P:regulation of transcription by RNA polymerase II"/>
    <property type="evidence" value="ECO:0007669"/>
    <property type="project" value="TreeGrafter"/>
</dbReference>
<keyword evidence="6" id="KW-0805">Transcription regulation</keyword>
<evidence type="ECO:0000256" key="10">
    <source>
        <dbReference type="PROSITE-ProRule" id="PRU00042"/>
    </source>
</evidence>
<dbReference type="InterPro" id="IPR050589">
    <property type="entry name" value="Ikaros_C2H2-ZF"/>
</dbReference>
<reference evidence="15" key="1">
    <citation type="submission" date="2020-05" db="UniProtKB">
        <authorList>
            <consortium name="EnsemblMetazoa"/>
        </authorList>
    </citation>
    <scope>IDENTIFICATION</scope>
    <source>
        <strain evidence="15">Jacobina</strain>
    </source>
</reference>
<keyword evidence="4 10" id="KW-0863">Zinc-finger</keyword>
<dbReference type="PANTHER" id="PTHR24404:SF114">
    <property type="entry name" value="KLUMPFUSS, ISOFORM B-RELATED"/>
    <property type="match status" value="1"/>
</dbReference>
<feature type="compositionally biased region" description="Basic and acidic residues" evidence="12">
    <location>
        <begin position="138"/>
        <end position="150"/>
    </location>
</feature>
<sequence length="446" mass="51861">MQTNWQNWCRLCAKRDFTDGDAVYKMETLKDQLEVVSKYLLISLVPLEGIQSSICGECSSFLTKVEHFSDQCVRTDQMFNELLKAENISDDDLESIRFKYGIDAEEIKYSIILTEFENDRDKKEIVPPLDTFSDPLEVDLKEPVSEEPLKPSKKRGRPKKLEKDKEEISFTASCSDREIDSDKSISNEEPEEPIRTRRKRGRPKKSERVENSLQLNEKPEEPTSYCSENEPEDTQSDEDSQGESNRASSEKDKPRSCEICSKTFSRWASMRRHIVETHKMGELPYACSQCPRRFYTKSKMKLHETVHLPDEVKKIHPCPQCGKKFRTVENMKAHAFFMHNSNEKYICEECGKSFARKGSLTVHRVTHSLDRPFKCTMCPKTFKDRPTFKLHTEIHRGKRFKCPHCDVMANSKNSLRGHMVMHSDVKKYKCNYCGNEYKRANALKVS</sequence>
<dbReference type="PANTHER" id="PTHR24404">
    <property type="entry name" value="ZINC FINGER PROTEIN"/>
    <property type="match status" value="1"/>
</dbReference>
<dbReference type="FunFam" id="3.30.160.60:FF:000030">
    <property type="entry name" value="Zinc finger protein 628"/>
    <property type="match status" value="1"/>
</dbReference>
<dbReference type="AlphaFoldDB" id="A0A1B0CRG8"/>
<evidence type="ECO:0000256" key="11">
    <source>
        <dbReference type="PROSITE-ProRule" id="PRU01263"/>
    </source>
</evidence>
<feature type="region of interest" description="Disordered" evidence="12">
    <location>
        <begin position="125"/>
        <end position="254"/>
    </location>
</feature>
<proteinExistence type="predicted"/>
<keyword evidence="7" id="KW-0238">DNA-binding</keyword>
<feature type="domain" description="C2H2-type" evidence="13">
    <location>
        <begin position="255"/>
        <end position="278"/>
    </location>
</feature>
<evidence type="ECO:0000256" key="4">
    <source>
        <dbReference type="ARBA" id="ARBA00022771"/>
    </source>
</evidence>
<evidence type="ECO:0000313" key="15">
    <source>
        <dbReference type="EnsemblMetazoa" id="LLOJ007466-PA"/>
    </source>
</evidence>
<dbReference type="FunFam" id="3.30.160.60:FF:000446">
    <property type="entry name" value="Zinc finger protein"/>
    <property type="match status" value="1"/>
</dbReference>
<dbReference type="SMART" id="SM00355">
    <property type="entry name" value="ZnF_C2H2"/>
    <property type="match status" value="6"/>
</dbReference>
<feature type="compositionally biased region" description="Basic and acidic residues" evidence="12">
    <location>
        <begin position="175"/>
        <end position="186"/>
    </location>
</feature>
<organism evidence="15 16">
    <name type="scientific">Lutzomyia longipalpis</name>
    <name type="common">Sand fly</name>
    <dbReference type="NCBI Taxonomy" id="7200"/>
    <lineage>
        <taxon>Eukaryota</taxon>
        <taxon>Metazoa</taxon>
        <taxon>Ecdysozoa</taxon>
        <taxon>Arthropoda</taxon>
        <taxon>Hexapoda</taxon>
        <taxon>Insecta</taxon>
        <taxon>Pterygota</taxon>
        <taxon>Neoptera</taxon>
        <taxon>Endopterygota</taxon>
        <taxon>Diptera</taxon>
        <taxon>Nematocera</taxon>
        <taxon>Psychodoidea</taxon>
        <taxon>Psychodidae</taxon>
        <taxon>Lutzomyia</taxon>
        <taxon>Lutzomyia</taxon>
    </lineage>
</organism>
<dbReference type="GO" id="GO:0003700">
    <property type="term" value="F:DNA-binding transcription factor activity"/>
    <property type="evidence" value="ECO:0007669"/>
    <property type="project" value="TreeGrafter"/>
</dbReference>
<dbReference type="GO" id="GO:0000978">
    <property type="term" value="F:RNA polymerase II cis-regulatory region sequence-specific DNA binding"/>
    <property type="evidence" value="ECO:0007669"/>
    <property type="project" value="TreeGrafter"/>
</dbReference>